<gene>
    <name evidence="2" type="ORF">BFJ63_vAg16699</name>
</gene>
<protein>
    <submittedName>
        <fullName evidence="2">Uncharacterized protein</fullName>
    </submittedName>
</protein>
<comment type="caution">
    <text evidence="2">The sequence shown here is derived from an EMBL/GenBank/DDBJ whole genome shotgun (WGS) entry which is preliminary data.</text>
</comment>
<name>A0A4Q2V8B5_FUSOX</name>
<organism evidence="2 3">
    <name type="scientific">Fusarium oxysporum f. sp. narcissi</name>
    <dbReference type="NCBI Taxonomy" id="451672"/>
    <lineage>
        <taxon>Eukaryota</taxon>
        <taxon>Fungi</taxon>
        <taxon>Dikarya</taxon>
        <taxon>Ascomycota</taxon>
        <taxon>Pezizomycotina</taxon>
        <taxon>Sordariomycetes</taxon>
        <taxon>Hypocreomycetidae</taxon>
        <taxon>Hypocreales</taxon>
        <taxon>Nectriaceae</taxon>
        <taxon>Fusarium</taxon>
        <taxon>Fusarium oxysporum species complex</taxon>
    </lineage>
</organism>
<accession>A0A4Q2V8B5</accession>
<proteinExistence type="predicted"/>
<reference evidence="2 3" key="1">
    <citation type="submission" date="2016-12" db="EMBL/GenBank/DDBJ databases">
        <title>Draft genome sequence of Fusarium oxysporum causing rot on Narcissus.</title>
        <authorList>
            <person name="Armitage A.D."/>
            <person name="Taylor A."/>
            <person name="Clarkson J.P."/>
            <person name="Harrison R.J."/>
            <person name="Jackson A.C."/>
        </authorList>
    </citation>
    <scope>NUCLEOTIDE SEQUENCE [LARGE SCALE GENOMIC DNA]</scope>
    <source>
        <strain evidence="2 3">N139</strain>
    </source>
</reference>
<evidence type="ECO:0000256" key="1">
    <source>
        <dbReference type="SAM" id="MobiDB-lite"/>
    </source>
</evidence>
<dbReference type="Proteomes" id="UP000290540">
    <property type="component" value="Unassembled WGS sequence"/>
</dbReference>
<evidence type="ECO:0000313" key="2">
    <source>
        <dbReference type="EMBL" id="RYC80423.1"/>
    </source>
</evidence>
<feature type="region of interest" description="Disordered" evidence="1">
    <location>
        <begin position="26"/>
        <end position="71"/>
    </location>
</feature>
<sequence>MDAVKEIMAHVYGIYNAFLAPRIPVRAQHRPPAPQQPRHSDDQVQRSGLGRDRLPPGSDVPLRERPKRGLQADGYYSVPKFFRKPKYEQQLRNYEVDLGG</sequence>
<evidence type="ECO:0000313" key="3">
    <source>
        <dbReference type="Proteomes" id="UP000290540"/>
    </source>
</evidence>
<dbReference type="AlphaFoldDB" id="A0A4Q2V8B5"/>
<dbReference type="EMBL" id="MQTW01000377">
    <property type="protein sequence ID" value="RYC80423.1"/>
    <property type="molecule type" value="Genomic_DNA"/>
</dbReference>
<feature type="compositionally biased region" description="Basic and acidic residues" evidence="1">
    <location>
        <begin position="38"/>
        <end position="54"/>
    </location>
</feature>